<dbReference type="EMBL" id="HF680312">
    <property type="protein sequence ID" value="CCU72763.1"/>
    <property type="molecule type" value="Genomic_DNA"/>
</dbReference>
<reference evidence="1 2" key="1">
    <citation type="journal article" date="2013" name="Genome Announc.">
        <title>Genome Sequence of Thalassolituus oleivorans MIL-1 (DSM 14913T).</title>
        <authorList>
            <person name="Golyshin P.N."/>
            <person name="Werner J."/>
            <person name="Chernikova T.N."/>
            <person name="Tran H."/>
            <person name="Ferrer M."/>
            <person name="Yakimov M.M."/>
            <person name="Teeling H."/>
            <person name="Golyshina O.V."/>
        </authorList>
    </citation>
    <scope>NUCLEOTIDE SEQUENCE [LARGE SCALE GENOMIC DNA]</scope>
    <source>
        <strain evidence="1 2">MIL-1</strain>
    </source>
</reference>
<sequence>MAIADIEAIEINAIKLPLKIGCLFMFSPCLHGTNSNLAHNTELTEKDIQNV</sequence>
<name>M5DU48_9GAMM</name>
<dbReference type="KEGG" id="tol:TOL_2361"/>
<evidence type="ECO:0000313" key="2">
    <source>
        <dbReference type="Proteomes" id="UP000011866"/>
    </source>
</evidence>
<dbReference type="HOGENOM" id="CLU_3104867_0_0_6"/>
<dbReference type="AlphaFoldDB" id="M5DU48"/>
<evidence type="ECO:0000313" key="1">
    <source>
        <dbReference type="EMBL" id="CCU72763.1"/>
    </source>
</evidence>
<accession>M5DU48</accession>
<keyword evidence="2" id="KW-1185">Reference proteome</keyword>
<proteinExistence type="predicted"/>
<protein>
    <submittedName>
        <fullName evidence="1">Uncharacterized protein</fullName>
    </submittedName>
</protein>
<gene>
    <name evidence="1" type="ORF">TOL_2361</name>
</gene>
<dbReference type="Proteomes" id="UP000011866">
    <property type="component" value="Chromosome"/>
</dbReference>
<organism evidence="1 2">
    <name type="scientific">Thalassolituus oleivorans MIL-1</name>
    <dbReference type="NCBI Taxonomy" id="1298593"/>
    <lineage>
        <taxon>Bacteria</taxon>
        <taxon>Pseudomonadati</taxon>
        <taxon>Pseudomonadota</taxon>
        <taxon>Gammaproteobacteria</taxon>
        <taxon>Oceanospirillales</taxon>
        <taxon>Oceanospirillaceae</taxon>
        <taxon>Thalassolituus</taxon>
    </lineage>
</organism>